<dbReference type="GO" id="GO:0016020">
    <property type="term" value="C:membrane"/>
    <property type="evidence" value="ECO:0007669"/>
    <property type="project" value="UniProtKB-SubCell"/>
</dbReference>
<keyword evidence="4" id="KW-1133">Transmembrane helix</keyword>
<dbReference type="AlphaFoldDB" id="A0A1V6QHL2"/>
<evidence type="ECO:0000256" key="1">
    <source>
        <dbReference type="ARBA" id="ARBA00004141"/>
    </source>
</evidence>
<dbReference type="Gene3D" id="6.10.110.10">
    <property type="match status" value="1"/>
</dbReference>
<evidence type="ECO:0000256" key="4">
    <source>
        <dbReference type="ARBA" id="ARBA00022989"/>
    </source>
</evidence>
<reference evidence="7" key="1">
    <citation type="journal article" date="2017" name="Nat. Microbiol.">
        <title>Global analysis of biosynthetic gene clusters reveals vast potential of secondary metabolite production in Penicillium species.</title>
        <authorList>
            <person name="Nielsen J.C."/>
            <person name="Grijseels S."/>
            <person name="Prigent S."/>
            <person name="Ji B."/>
            <person name="Dainat J."/>
            <person name="Nielsen K.F."/>
            <person name="Frisvad J.C."/>
            <person name="Workman M."/>
            <person name="Nielsen J."/>
        </authorList>
    </citation>
    <scope>NUCLEOTIDE SEQUENCE [LARGE SCALE GENOMIC DNA]</scope>
    <source>
        <strain evidence="7">IBT 31811</strain>
    </source>
</reference>
<evidence type="ECO:0000256" key="5">
    <source>
        <dbReference type="ARBA" id="ARBA00023136"/>
    </source>
</evidence>
<dbReference type="Proteomes" id="UP000191672">
    <property type="component" value="Unassembled WGS sequence"/>
</dbReference>
<sequence>MSFGLSSEALVSRGSQVINAGLESGKSAIAYGTPPFEKAVTLTAQAASWGANNPLQLTCAAAGTAGVLVVTAPVLVSAPLLSTVGFTAGGIKAGSAAAVAHSYVGNVVAGGAIAIGQSAGAGGSGLALVNGAIQLGAAAMTVGSAGLSWAKAKL</sequence>
<dbReference type="Pfam" id="PF06140">
    <property type="entry name" value="Ifi-6-16"/>
    <property type="match status" value="1"/>
</dbReference>
<name>A0A1V6QHL2_9EURO</name>
<keyword evidence="5" id="KW-0472">Membrane</keyword>
<evidence type="ECO:0000313" key="7">
    <source>
        <dbReference type="Proteomes" id="UP000191672"/>
    </source>
</evidence>
<comment type="caution">
    <text evidence="6">The sequence shown here is derived from an EMBL/GenBank/DDBJ whole genome shotgun (WGS) entry which is preliminary data.</text>
</comment>
<comment type="similarity">
    <text evidence="2">Belongs to the IFI6/IFI27 family.</text>
</comment>
<evidence type="ECO:0000256" key="3">
    <source>
        <dbReference type="ARBA" id="ARBA00022692"/>
    </source>
</evidence>
<dbReference type="InterPro" id="IPR009311">
    <property type="entry name" value="IFI6/IFI27-like"/>
</dbReference>
<dbReference type="InterPro" id="IPR038213">
    <property type="entry name" value="IFI6/IFI27-like_sf"/>
</dbReference>
<dbReference type="OrthoDB" id="440424at2759"/>
<evidence type="ECO:0000313" key="6">
    <source>
        <dbReference type="EMBL" id="OQD88693.1"/>
    </source>
</evidence>
<organism evidence="6 7">
    <name type="scientific">Penicillium antarcticum</name>
    <dbReference type="NCBI Taxonomy" id="416450"/>
    <lineage>
        <taxon>Eukaryota</taxon>
        <taxon>Fungi</taxon>
        <taxon>Dikarya</taxon>
        <taxon>Ascomycota</taxon>
        <taxon>Pezizomycotina</taxon>
        <taxon>Eurotiomycetes</taxon>
        <taxon>Eurotiomycetidae</taxon>
        <taxon>Eurotiales</taxon>
        <taxon>Aspergillaceae</taxon>
        <taxon>Penicillium</taxon>
    </lineage>
</organism>
<keyword evidence="7" id="KW-1185">Reference proteome</keyword>
<evidence type="ECO:0000256" key="2">
    <source>
        <dbReference type="ARBA" id="ARBA00007262"/>
    </source>
</evidence>
<comment type="subcellular location">
    <subcellularLocation>
        <location evidence="1">Membrane</location>
        <topology evidence="1">Multi-pass membrane protein</topology>
    </subcellularLocation>
</comment>
<protein>
    <submittedName>
        <fullName evidence="6">Uncharacterized protein</fullName>
    </submittedName>
</protein>
<gene>
    <name evidence="6" type="ORF">PENANT_c003G01234</name>
</gene>
<accession>A0A1V6QHL2</accession>
<keyword evidence="3" id="KW-0812">Transmembrane</keyword>
<proteinExistence type="inferred from homology"/>
<dbReference type="EMBL" id="MDYN01000003">
    <property type="protein sequence ID" value="OQD88693.1"/>
    <property type="molecule type" value="Genomic_DNA"/>
</dbReference>